<evidence type="ECO:0000256" key="2">
    <source>
        <dbReference type="ARBA" id="ARBA00004173"/>
    </source>
</evidence>
<dbReference type="HOGENOM" id="CLU_555733_0_0_1"/>
<comment type="function">
    <text evidence="1 8">Involved in inositol deacylation of GPI-anchored proteins which plays important roles in the quality control and ER-associated degradation of GPI-anchored proteins.</text>
</comment>
<evidence type="ECO:0000256" key="9">
    <source>
        <dbReference type="SAM" id="MobiDB-lite"/>
    </source>
</evidence>
<dbReference type="InterPro" id="IPR052374">
    <property type="entry name" value="SERAC1"/>
</dbReference>
<proteinExistence type="inferred from homology"/>
<comment type="subcellular location">
    <subcellularLocation>
        <location evidence="8">Endoplasmic reticulum membrane</location>
    </subcellularLocation>
    <subcellularLocation>
        <location evidence="3">Membrane</location>
    </subcellularLocation>
    <subcellularLocation>
        <location evidence="2">Mitochondrion</location>
    </subcellularLocation>
</comment>
<dbReference type="GO" id="GO:0015031">
    <property type="term" value="P:protein transport"/>
    <property type="evidence" value="ECO:0007669"/>
    <property type="project" value="UniProtKB-KW"/>
</dbReference>
<keyword evidence="12" id="KW-1185">Reference proteome</keyword>
<dbReference type="InterPro" id="IPR012908">
    <property type="entry name" value="PGAP1-ab_dom-like"/>
</dbReference>
<evidence type="ECO:0000256" key="8">
    <source>
        <dbReference type="RuleBase" id="RU365011"/>
    </source>
</evidence>
<dbReference type="GO" id="GO:0005739">
    <property type="term" value="C:mitochondrion"/>
    <property type="evidence" value="ECO:0007669"/>
    <property type="project" value="UniProtKB-SubCell"/>
</dbReference>
<evidence type="ECO:0000256" key="5">
    <source>
        <dbReference type="ARBA" id="ARBA00022824"/>
    </source>
</evidence>
<dbReference type="InParanoid" id="C4JDB7"/>
<evidence type="ECO:0000256" key="7">
    <source>
        <dbReference type="ARBA" id="ARBA00023136"/>
    </source>
</evidence>
<sequence length="491" mass="55296">MEMIFFGPFAACGRRWRCARFLQIHIDCCTHSVQEKNRSIIFIGHSFGGLIVKQALVNARADDFGDRNNICQQTRGLIFLGTPHKGANLTIAGRLLSLLGHWRGSDTSLLRVVERDSIINQDLHSDFMIFLREYCGLTNTVCIFEAVKESLYGFPIVQVSTLGFDRGHRDIQRFTSPQDENYQDLLIWIKKWLGEGKEITEEKTQTETVQNQNKPAPQLSFPDPPRIEPSGQEARLGAIQTTDLNDDRAEPERPRKVAGNDPYRVVDDSRWSTEWHDQERTITIENSSGSHNKIYNIYSAPISVDFQSPRSVIWYKSMPMPNNSRIKITYSPRLYAFVGYSSTPSSQLSDNTQISITEYVPVNVGSFIGNGSQLFIDRTINIKKLDGNAPRGAFDIVTHAGIPWPNRYVVGLAIMRAEEVVPTAVVAARPGMEYRFKPNDTICVKAGKLDCGALHSPDDESGPVGKIEIQGALRDAHVIETPDWNFDVRYT</sequence>
<dbReference type="Pfam" id="PF07819">
    <property type="entry name" value="PGAP1"/>
    <property type="match status" value="1"/>
</dbReference>
<dbReference type="GeneID" id="8439110"/>
<comment type="similarity">
    <text evidence="8">Belongs to the GPI inositol-deacylase family.</text>
</comment>
<dbReference type="OMA" id="HIDCCTH"/>
<dbReference type="PANTHER" id="PTHR48182">
    <property type="entry name" value="PROTEIN SERAC1"/>
    <property type="match status" value="1"/>
</dbReference>
<gene>
    <name evidence="11" type="ORF">UREG_00353</name>
</gene>
<dbReference type="SUPFAM" id="SSF53474">
    <property type="entry name" value="alpha/beta-Hydrolases"/>
    <property type="match status" value="1"/>
</dbReference>
<reference evidence="12" key="1">
    <citation type="journal article" date="2009" name="Genome Res.">
        <title>Comparative genomic analyses of the human fungal pathogens Coccidioides and their relatives.</title>
        <authorList>
            <person name="Sharpton T.J."/>
            <person name="Stajich J.E."/>
            <person name="Rounsley S.D."/>
            <person name="Gardner M.J."/>
            <person name="Wortman J.R."/>
            <person name="Jordar V.S."/>
            <person name="Maiti R."/>
            <person name="Kodira C.D."/>
            <person name="Neafsey D.E."/>
            <person name="Zeng Q."/>
            <person name="Hung C.-Y."/>
            <person name="McMahan C."/>
            <person name="Muszewska A."/>
            <person name="Grynberg M."/>
            <person name="Mandel M.A."/>
            <person name="Kellner E.M."/>
            <person name="Barker B.M."/>
            <person name="Galgiani J.N."/>
            <person name="Orbach M.J."/>
            <person name="Kirkland T.N."/>
            <person name="Cole G.T."/>
            <person name="Henn M.R."/>
            <person name="Birren B.W."/>
            <person name="Taylor J.W."/>
        </authorList>
    </citation>
    <scope>NUCLEOTIDE SEQUENCE [LARGE SCALE GENOMIC DNA]</scope>
    <source>
        <strain evidence="12">UAMH 1704</strain>
    </source>
</reference>
<keyword evidence="8" id="KW-0653">Protein transport</keyword>
<dbReference type="InterPro" id="IPR029058">
    <property type="entry name" value="AB_hydrolase_fold"/>
</dbReference>
<evidence type="ECO:0000256" key="3">
    <source>
        <dbReference type="ARBA" id="ARBA00004370"/>
    </source>
</evidence>
<dbReference type="AlphaFoldDB" id="C4JDB7"/>
<evidence type="ECO:0000313" key="12">
    <source>
        <dbReference type="Proteomes" id="UP000002058"/>
    </source>
</evidence>
<dbReference type="EMBL" id="CH476615">
    <property type="protein sequence ID" value="EEP75507.1"/>
    <property type="molecule type" value="Genomic_DNA"/>
</dbReference>
<dbReference type="KEGG" id="ure:UREG_00353"/>
<dbReference type="Gene3D" id="3.40.50.1820">
    <property type="entry name" value="alpha/beta hydrolase"/>
    <property type="match status" value="1"/>
</dbReference>
<protein>
    <recommendedName>
        <fullName evidence="4 8">GPI inositol-deacylase</fullName>
        <ecNumber evidence="8">3.1.-.-</ecNumber>
    </recommendedName>
</protein>
<dbReference type="eggNOG" id="KOG2029">
    <property type="taxonomic scope" value="Eukaryota"/>
</dbReference>
<evidence type="ECO:0000313" key="11">
    <source>
        <dbReference type="EMBL" id="EEP75507.1"/>
    </source>
</evidence>
<keyword evidence="6" id="KW-0496">Mitochondrion</keyword>
<name>C4JDB7_UNCRE</name>
<dbReference type="EC" id="3.1.-.-" evidence="8"/>
<dbReference type="OrthoDB" id="5308034at2759"/>
<dbReference type="GO" id="GO:0005789">
    <property type="term" value="C:endoplasmic reticulum membrane"/>
    <property type="evidence" value="ECO:0007669"/>
    <property type="project" value="UniProtKB-SubCell"/>
</dbReference>
<accession>C4JDB7</accession>
<dbReference type="PANTHER" id="PTHR48182:SF2">
    <property type="entry name" value="PROTEIN SERAC1"/>
    <property type="match status" value="1"/>
</dbReference>
<dbReference type="VEuPathDB" id="FungiDB:UREG_00353"/>
<organism evidence="11 12">
    <name type="scientific">Uncinocarpus reesii (strain UAMH 1704)</name>
    <dbReference type="NCBI Taxonomy" id="336963"/>
    <lineage>
        <taxon>Eukaryota</taxon>
        <taxon>Fungi</taxon>
        <taxon>Dikarya</taxon>
        <taxon>Ascomycota</taxon>
        <taxon>Pezizomycotina</taxon>
        <taxon>Eurotiomycetes</taxon>
        <taxon>Eurotiomycetidae</taxon>
        <taxon>Onygenales</taxon>
        <taxon>Onygenaceae</taxon>
        <taxon>Uncinocarpus</taxon>
    </lineage>
</organism>
<feature type="compositionally biased region" description="Basic and acidic residues" evidence="9">
    <location>
        <begin position="245"/>
        <end position="255"/>
    </location>
</feature>
<keyword evidence="8" id="KW-0378">Hydrolase</keyword>
<keyword evidence="5 8" id="KW-0256">Endoplasmic reticulum</keyword>
<evidence type="ECO:0000256" key="4">
    <source>
        <dbReference type="ARBA" id="ARBA00015856"/>
    </source>
</evidence>
<dbReference type="RefSeq" id="XP_002540840.1">
    <property type="nucleotide sequence ID" value="XM_002540794.1"/>
</dbReference>
<dbReference type="Proteomes" id="UP000002058">
    <property type="component" value="Unassembled WGS sequence"/>
</dbReference>
<feature type="domain" description="GPI inositol-deacylase PGAP1-like alpha/beta" evidence="10">
    <location>
        <begin position="32"/>
        <end position="98"/>
    </location>
</feature>
<evidence type="ECO:0000256" key="1">
    <source>
        <dbReference type="ARBA" id="ARBA00003496"/>
    </source>
</evidence>
<keyword evidence="8" id="KW-0813">Transport</keyword>
<evidence type="ECO:0000259" key="10">
    <source>
        <dbReference type="Pfam" id="PF07819"/>
    </source>
</evidence>
<keyword evidence="7 8" id="KW-0472">Membrane</keyword>
<dbReference type="GO" id="GO:0016788">
    <property type="term" value="F:hydrolase activity, acting on ester bonds"/>
    <property type="evidence" value="ECO:0007669"/>
    <property type="project" value="InterPro"/>
</dbReference>
<evidence type="ECO:0000256" key="6">
    <source>
        <dbReference type="ARBA" id="ARBA00023128"/>
    </source>
</evidence>
<feature type="region of interest" description="Disordered" evidence="9">
    <location>
        <begin position="201"/>
        <end position="262"/>
    </location>
</feature>